<accession>A0AC60VW98</accession>
<proteinExistence type="predicted"/>
<name>A0AC60VW98_9ARCH</name>
<reference evidence="1 2" key="1">
    <citation type="journal article" date="2020" name="Appl. Environ. Microbiol.">
        <title>Genomic Characteristics of a Novel Species of Ammonia-Oxidizing Archaea from the Jiulong River Estuary.</title>
        <authorList>
            <person name="Zou D."/>
            <person name="Wan R."/>
            <person name="Han L."/>
            <person name="Xu M.N."/>
            <person name="Liu Y."/>
            <person name="Liu H."/>
            <person name="Kao S.J."/>
            <person name="Li M."/>
        </authorList>
    </citation>
    <scope>NUCLEOTIDE SEQUENCE [LARGE SCALE GENOMIC DNA]</scope>
    <source>
        <strain evidence="1">W1bin1</strain>
    </source>
</reference>
<evidence type="ECO:0000313" key="2">
    <source>
        <dbReference type="Proteomes" id="UP000559653"/>
    </source>
</evidence>
<gene>
    <name evidence="1" type="ORF">H2B03_00165</name>
</gene>
<dbReference type="Proteomes" id="UP000559653">
    <property type="component" value="Unassembled WGS sequence"/>
</dbReference>
<organism evidence="1 2">
    <name type="scientific">Candidatus Nitrosomaritimum aestuariumsis</name>
    <dbReference type="NCBI Taxonomy" id="3342354"/>
    <lineage>
        <taxon>Archaea</taxon>
        <taxon>Nitrososphaerota</taxon>
        <taxon>Nitrososphaeria</taxon>
        <taxon>Nitrosopumilales</taxon>
        <taxon>Nitrosopumilaceae</taxon>
        <taxon>Candidatus Nitrosomaritimum</taxon>
    </lineage>
</organism>
<protein>
    <submittedName>
        <fullName evidence="1">NAD(P)/FAD-dependent oxidoreductase</fullName>
    </submittedName>
</protein>
<evidence type="ECO:0000313" key="1">
    <source>
        <dbReference type="EMBL" id="MBA4451583.1"/>
    </source>
</evidence>
<dbReference type="EMBL" id="JACEMZ010000001">
    <property type="protein sequence ID" value="MBA4451583.1"/>
    <property type="molecule type" value="Genomic_DNA"/>
</dbReference>
<comment type="caution">
    <text evidence="1">The sequence shown here is derived from an EMBL/GenBank/DDBJ whole genome shotgun (WGS) entry which is preliminary data.</text>
</comment>
<sequence length="450" mass="51360">MVEKKKKIVILGGGYGGVECTRKLEEYFKNEDDVEIVLISEDNFLLFTPMLPQVAAGMLATRHIVMPIRTIVKKTTFYEGRVKNIDPYGKIVNLWGTDEKRGVSIHYDFLVVSLGSETNFFGMSDLEKHAYTMKTLNDAMTVRNRVIDMLEQAENEPNPILRESLLTLVIVGGGFAGIETAGELMDLLLDASKYYPKINKNDINVVVLEALPNILPGFDEKLAKFAHRLLNKHGIEIKLKTAVTSFDGFEIKMKKIVEKSENQDSETEAIQTRTVIWTAGVTPVNTIKRSMFKTERGKIIVNDFLEVSDFPGVFAIGDCALFLDPKTEKPFAPTAQLAEAQAKTAAYNLHSLIRNEKMKKFEYESRGQMAIIGKRNGVASIFGMNISGIWAWFLWRNVYLSKIPRWDKRLRVFLDWTIDLFFDRDISRLKFEDKRPTKEYKVLDEVDDVW</sequence>